<gene>
    <name evidence="1" type="ORF">ACOLOM_LOCUS10834</name>
</gene>
<keyword evidence="2" id="KW-1185">Reference proteome</keyword>
<sequence length="244" mass="26847">YAETCVLSGRRPEVAISQKSGDFVPSSLAQVMNTEAINSLVVQSWLEKAGSTLDELLEKKKEDATKQNKGLGITISNPDIDSVTSRTRRRGISTPLVPLRGWHLVDPIFSNAWVKAAFDLNLFTDGTQNWEVVYSSPWDIQTMKLILGKPIPFAGRSRRIALSATLADAVAAADSFAKQKLAPGNLHAIIAKSLGISLEAKSEEMAPEKEHMRAWCRIHNRRDLKNITKGAAADMITRLRRGAK</sequence>
<organism evidence="1 2">
    <name type="scientific">Acaulospora colombiana</name>
    <dbReference type="NCBI Taxonomy" id="27376"/>
    <lineage>
        <taxon>Eukaryota</taxon>
        <taxon>Fungi</taxon>
        <taxon>Fungi incertae sedis</taxon>
        <taxon>Mucoromycota</taxon>
        <taxon>Glomeromycotina</taxon>
        <taxon>Glomeromycetes</taxon>
        <taxon>Diversisporales</taxon>
        <taxon>Acaulosporaceae</taxon>
        <taxon>Acaulospora</taxon>
    </lineage>
</organism>
<dbReference type="EMBL" id="CAJVPT010036364">
    <property type="protein sequence ID" value="CAG8714333.1"/>
    <property type="molecule type" value="Genomic_DNA"/>
</dbReference>
<protein>
    <submittedName>
        <fullName evidence="1">2485_t:CDS:1</fullName>
    </submittedName>
</protein>
<feature type="non-terminal residue" evidence="1">
    <location>
        <position position="1"/>
    </location>
</feature>
<accession>A0ACA9PNK0</accession>
<proteinExistence type="predicted"/>
<name>A0ACA9PNK0_9GLOM</name>
<dbReference type="Proteomes" id="UP000789525">
    <property type="component" value="Unassembled WGS sequence"/>
</dbReference>
<evidence type="ECO:0000313" key="1">
    <source>
        <dbReference type="EMBL" id="CAG8714333.1"/>
    </source>
</evidence>
<comment type="caution">
    <text evidence="1">The sequence shown here is derived from an EMBL/GenBank/DDBJ whole genome shotgun (WGS) entry which is preliminary data.</text>
</comment>
<evidence type="ECO:0000313" key="2">
    <source>
        <dbReference type="Proteomes" id="UP000789525"/>
    </source>
</evidence>
<reference evidence="1" key="1">
    <citation type="submission" date="2021-06" db="EMBL/GenBank/DDBJ databases">
        <authorList>
            <person name="Kallberg Y."/>
            <person name="Tangrot J."/>
            <person name="Rosling A."/>
        </authorList>
    </citation>
    <scope>NUCLEOTIDE SEQUENCE</scope>
    <source>
        <strain evidence="1">CL356</strain>
    </source>
</reference>
<feature type="non-terminal residue" evidence="1">
    <location>
        <position position="244"/>
    </location>
</feature>